<dbReference type="EMBL" id="JACEFI010000002">
    <property type="protein sequence ID" value="KAH0600135.1"/>
    <property type="molecule type" value="Genomic_DNA"/>
</dbReference>
<reference evidence="4 5" key="1">
    <citation type="submission" date="2020-07" db="EMBL/GenBank/DDBJ databases">
        <title>Metarhizium humberi genome.</title>
        <authorList>
            <person name="Lysoe E."/>
        </authorList>
    </citation>
    <scope>NUCLEOTIDE SEQUENCE [LARGE SCALE GENOMIC DNA]</scope>
    <source>
        <strain evidence="4 5">ESALQ1638</strain>
    </source>
</reference>
<dbReference type="PANTHER" id="PTHR12151">
    <property type="entry name" value="ELECTRON TRANSPORT PROTIN SCO1/SENC FAMILY MEMBER"/>
    <property type="match status" value="1"/>
</dbReference>
<feature type="binding site" evidence="2">
    <location>
        <position position="227"/>
    </location>
    <ligand>
        <name>Cu cation</name>
        <dbReference type="ChEBI" id="CHEBI:23378"/>
    </ligand>
</feature>
<dbReference type="Proteomes" id="UP000764110">
    <property type="component" value="Unassembled WGS sequence"/>
</dbReference>
<dbReference type="InterPro" id="IPR003782">
    <property type="entry name" value="SCO1/SenC"/>
</dbReference>
<dbReference type="PANTHER" id="PTHR12151:SF5">
    <property type="entry name" value="AT19154P"/>
    <property type="match status" value="1"/>
</dbReference>
<comment type="caution">
    <text evidence="4">The sequence shown here is derived from an EMBL/GenBank/DDBJ whole genome shotgun (WGS) entry which is preliminary data.</text>
</comment>
<dbReference type="CDD" id="cd02968">
    <property type="entry name" value="SCO"/>
    <property type="match status" value="1"/>
</dbReference>
<evidence type="ECO:0008006" key="6">
    <source>
        <dbReference type="Google" id="ProtNLM"/>
    </source>
</evidence>
<evidence type="ECO:0000313" key="5">
    <source>
        <dbReference type="Proteomes" id="UP000764110"/>
    </source>
</evidence>
<dbReference type="Pfam" id="PF02630">
    <property type="entry name" value="SCO1-SenC"/>
    <property type="match status" value="1"/>
</dbReference>
<feature type="disulfide bond" description="Redox-active" evidence="3">
    <location>
        <begin position="223"/>
        <end position="227"/>
    </location>
</feature>
<keyword evidence="5" id="KW-1185">Reference proteome</keyword>
<evidence type="ECO:0000313" key="4">
    <source>
        <dbReference type="EMBL" id="KAH0600135.1"/>
    </source>
</evidence>
<gene>
    <name evidence="4" type="ORF">MHUMG1_01131</name>
</gene>
<proteinExistence type="inferred from homology"/>
<name>A0A9P8MG47_9HYPO</name>
<sequence>MSAQEQGFAWGLYMYIRRAVSSLGKFSVASCNPHGARRAIQHQATFFKHLHESFHKGCSNLKSSHIMAQSLASSKFLRGSFTKCQRCFSSRAFQPTQLRPTLPRAPVQSRQPILQKRTKYKTVEQAKSRHSTGGLQADKPTSCTQPFSWKAGILFVATCGALVWYFEFEKGRMQRKRIADASKGVGRPKVGGSFELLDQNGKPFTSEMMKGKYSLVYFGFTRCPDICPEELDKMARMLDVVEERAPGALLPIFITCDPERDDPAALKSYLAEFHDKFIGLTGTYDQIKDLCKKYRVYFSTPQNVKPGQDYLVDHSIYFYLMDPEGDFVEALGRQHSPDQGAQLILDHMKDWRK</sequence>
<dbReference type="GO" id="GO:0045454">
    <property type="term" value="P:cell redox homeostasis"/>
    <property type="evidence" value="ECO:0007669"/>
    <property type="project" value="UniProtKB-ARBA"/>
</dbReference>
<feature type="binding site" evidence="2">
    <location>
        <position position="314"/>
    </location>
    <ligand>
        <name>Cu cation</name>
        <dbReference type="ChEBI" id="CHEBI:23378"/>
    </ligand>
</feature>
<evidence type="ECO:0000256" key="3">
    <source>
        <dbReference type="PIRSR" id="PIRSR603782-2"/>
    </source>
</evidence>
<comment type="similarity">
    <text evidence="1">Belongs to the SCO1/2 family.</text>
</comment>
<accession>A0A9P8MG47</accession>
<dbReference type="SUPFAM" id="SSF52833">
    <property type="entry name" value="Thioredoxin-like"/>
    <property type="match status" value="1"/>
</dbReference>
<dbReference type="InterPro" id="IPR036249">
    <property type="entry name" value="Thioredoxin-like_sf"/>
</dbReference>
<dbReference type="FunFam" id="3.40.30.10:FF:000013">
    <property type="entry name" value="Blast:Protein SCO1 homolog, mitochondrial"/>
    <property type="match status" value="1"/>
</dbReference>
<dbReference type="GO" id="GO:0005739">
    <property type="term" value="C:mitochondrion"/>
    <property type="evidence" value="ECO:0007669"/>
    <property type="project" value="GOC"/>
</dbReference>
<dbReference type="AlphaFoldDB" id="A0A9P8MG47"/>
<evidence type="ECO:0000256" key="1">
    <source>
        <dbReference type="ARBA" id="ARBA00010996"/>
    </source>
</evidence>
<dbReference type="GO" id="GO:0005507">
    <property type="term" value="F:copper ion binding"/>
    <property type="evidence" value="ECO:0007669"/>
    <property type="project" value="UniProtKB-ARBA"/>
</dbReference>
<keyword evidence="2" id="KW-0186">Copper</keyword>
<protein>
    <recommendedName>
        <fullName evidence="6">Protein sco1</fullName>
    </recommendedName>
</protein>
<feature type="binding site" evidence="2">
    <location>
        <position position="223"/>
    </location>
    <ligand>
        <name>Cu cation</name>
        <dbReference type="ChEBI" id="CHEBI:23378"/>
    </ligand>
</feature>
<keyword evidence="3" id="KW-1015">Disulfide bond</keyword>
<evidence type="ECO:0000256" key="2">
    <source>
        <dbReference type="PIRSR" id="PIRSR603782-1"/>
    </source>
</evidence>
<keyword evidence="2" id="KW-0479">Metal-binding</keyword>
<dbReference type="GO" id="GO:0033617">
    <property type="term" value="P:mitochondrial respiratory chain complex IV assembly"/>
    <property type="evidence" value="ECO:0007669"/>
    <property type="project" value="TreeGrafter"/>
</dbReference>
<organism evidence="4 5">
    <name type="scientific">Metarhizium humberi</name>
    <dbReference type="NCBI Taxonomy" id="2596975"/>
    <lineage>
        <taxon>Eukaryota</taxon>
        <taxon>Fungi</taxon>
        <taxon>Dikarya</taxon>
        <taxon>Ascomycota</taxon>
        <taxon>Pezizomycotina</taxon>
        <taxon>Sordariomycetes</taxon>
        <taxon>Hypocreomycetidae</taxon>
        <taxon>Hypocreales</taxon>
        <taxon>Clavicipitaceae</taxon>
        <taxon>Metarhizium</taxon>
    </lineage>
</organism>
<dbReference type="Gene3D" id="3.40.30.10">
    <property type="entry name" value="Glutaredoxin"/>
    <property type="match status" value="1"/>
</dbReference>